<feature type="region of interest" description="Disordered" evidence="1">
    <location>
        <begin position="61"/>
        <end position="82"/>
    </location>
</feature>
<dbReference type="GeneID" id="29109748"/>
<accession>A0A177DZH4</accession>
<keyword evidence="3" id="KW-1185">Reference proteome</keyword>
<dbReference type="EMBL" id="KV441470">
    <property type="protein sequence ID" value="OAG25077.1"/>
    <property type="molecule type" value="Genomic_DNA"/>
</dbReference>
<dbReference type="AlphaFoldDB" id="A0A177DZH4"/>
<evidence type="ECO:0000256" key="1">
    <source>
        <dbReference type="SAM" id="MobiDB-lite"/>
    </source>
</evidence>
<protein>
    <submittedName>
        <fullName evidence="2">Uncharacterized protein</fullName>
    </submittedName>
</protein>
<sequence>MAHDYRSPLDHENKELIRFDNPRRDPRRAHSIFYIPPTDAPADYVNTATAFLEAEYADPNSPIHQDPKLPTPPKSDKAPSKPLKTVDDVFNAARIWLKCPLDHAIVIRYPTELGQRNGYLGDGLVTLYYESFTRTHAPKMVMMIKWLSPHELASIVQGNVIDRRYVEEAEVLDSRYIALCDYEHLVLLNFGSFSEPHVLRVTAVPRDSMRLAFLGFLLEACHAVIGEPGRSPP</sequence>
<reference evidence="2 3" key="1">
    <citation type="submission" date="2016-05" db="EMBL/GenBank/DDBJ databases">
        <title>Comparative analysis of secretome profiles of manganese(II)-oxidizing ascomycete fungi.</title>
        <authorList>
            <consortium name="DOE Joint Genome Institute"/>
            <person name="Zeiner C.A."/>
            <person name="Purvine S.O."/>
            <person name="Zink E.M."/>
            <person name="Wu S."/>
            <person name="Pasa-Tolic L."/>
            <person name="Chaput D.L."/>
            <person name="Haridas S."/>
            <person name="Grigoriev I.V."/>
            <person name="Santelli C.M."/>
            <person name="Hansel C.M."/>
        </authorList>
    </citation>
    <scope>NUCLEOTIDE SEQUENCE [LARGE SCALE GENOMIC DNA]</scope>
    <source>
        <strain evidence="2 3">SRC1lrK2f</strain>
    </source>
</reference>
<proteinExistence type="predicted"/>
<feature type="region of interest" description="Disordered" evidence="1">
    <location>
        <begin position="1"/>
        <end position="23"/>
    </location>
</feature>
<evidence type="ECO:0000313" key="3">
    <source>
        <dbReference type="Proteomes" id="UP000077248"/>
    </source>
</evidence>
<dbReference type="KEGG" id="aalt:CC77DRAFT_1016092"/>
<dbReference type="VEuPathDB" id="FungiDB:CC77DRAFT_1016092"/>
<evidence type="ECO:0000313" key="2">
    <source>
        <dbReference type="EMBL" id="OAG25077.1"/>
    </source>
</evidence>
<organism evidence="2 3">
    <name type="scientific">Alternaria alternata</name>
    <name type="common">Alternaria rot fungus</name>
    <name type="synonym">Torula alternata</name>
    <dbReference type="NCBI Taxonomy" id="5599"/>
    <lineage>
        <taxon>Eukaryota</taxon>
        <taxon>Fungi</taxon>
        <taxon>Dikarya</taxon>
        <taxon>Ascomycota</taxon>
        <taxon>Pezizomycotina</taxon>
        <taxon>Dothideomycetes</taxon>
        <taxon>Pleosporomycetidae</taxon>
        <taxon>Pleosporales</taxon>
        <taxon>Pleosporineae</taxon>
        <taxon>Pleosporaceae</taxon>
        <taxon>Alternaria</taxon>
        <taxon>Alternaria sect. Alternaria</taxon>
        <taxon>Alternaria alternata complex</taxon>
    </lineage>
</organism>
<gene>
    <name evidence="2" type="ORF">CC77DRAFT_1016092</name>
</gene>
<dbReference type="Proteomes" id="UP000077248">
    <property type="component" value="Unassembled WGS sequence"/>
</dbReference>
<name>A0A177DZH4_ALTAL</name>
<dbReference type="RefSeq" id="XP_018390498.1">
    <property type="nucleotide sequence ID" value="XM_018524154.1"/>
</dbReference>